<dbReference type="GO" id="GO:0050661">
    <property type="term" value="F:NADP binding"/>
    <property type="evidence" value="ECO:0007669"/>
    <property type="project" value="InterPro"/>
</dbReference>
<keyword evidence="12" id="KW-0472">Membrane</keyword>
<reference evidence="13 14" key="1">
    <citation type="submission" date="2016-06" db="EMBL/GenBank/DDBJ databases">
        <title>Comparative genomics of the ectomycorrhizal sister species Rhizopogon vinicolor and Rhizopogon vesiculosus (Basidiomycota: Boletales) reveals a divergence of the mating type B locus.</title>
        <authorList>
            <consortium name="DOE Joint Genome Institute"/>
            <person name="Mujic A.B."/>
            <person name="Kuo A."/>
            <person name="Tritt A."/>
            <person name="Lipzen A."/>
            <person name="Chen C."/>
            <person name="Johnson J."/>
            <person name="Sharma A."/>
            <person name="Barry K."/>
            <person name="Grigoriev I.V."/>
            <person name="Spatafora J.W."/>
        </authorList>
    </citation>
    <scope>NUCLEOTIDE SEQUENCE [LARGE SCALE GENOMIC DNA]</scope>
    <source>
        <strain evidence="13 14">AM-OR11-026</strain>
    </source>
</reference>
<keyword evidence="14" id="KW-1185">Reference proteome</keyword>
<protein>
    <recommendedName>
        <fullName evidence="5">L-ornithine N(5)-monooxygenase [NAD(P)H]</fullName>
        <ecNumber evidence="5">1.14.13.196</ecNumber>
    </recommendedName>
</protein>
<keyword evidence="8" id="KW-0521">NADP</keyword>
<comment type="pathway">
    <text evidence="2">Siderophore biosynthesis.</text>
</comment>
<keyword evidence="6" id="KW-0285">Flavoprotein</keyword>
<comment type="catalytic activity">
    <reaction evidence="11">
        <text>L-ornithine + NADH + O2 = N(5)-hydroxy-L-ornithine + NAD(+) + H2O</text>
        <dbReference type="Rhea" id="RHEA:41512"/>
        <dbReference type="ChEBI" id="CHEBI:15377"/>
        <dbReference type="ChEBI" id="CHEBI:15379"/>
        <dbReference type="ChEBI" id="CHEBI:46911"/>
        <dbReference type="ChEBI" id="CHEBI:57540"/>
        <dbReference type="ChEBI" id="CHEBI:57945"/>
        <dbReference type="ChEBI" id="CHEBI:78275"/>
        <dbReference type="EC" id="1.14.13.196"/>
    </reaction>
</comment>
<dbReference type="Proteomes" id="UP000092154">
    <property type="component" value="Unassembled WGS sequence"/>
</dbReference>
<dbReference type="EC" id="1.14.13.196" evidence="5"/>
<comment type="similarity">
    <text evidence="4">Belongs to the FAD-binding monooxygenase family.</text>
</comment>
<dbReference type="EMBL" id="KV448284">
    <property type="protein sequence ID" value="OAX38641.1"/>
    <property type="molecule type" value="Genomic_DNA"/>
</dbReference>
<dbReference type="OrthoDB" id="74360at2759"/>
<sequence length="555" mass="63308">MMRNAPLDNDAPRVVIIGAGIAGITMAMNLRYKLQHNNFVIYEQAGSIGGTWRDNTYPGCGSDVPGHWYSLSTKPNPYWENYYITQPEIRAYWEDIFQTHGLASRTVFNTRVKLVEWDAEKSLHNVTLEDVVSGQIIQTQAEAVIQAIGIFTTPMFPQNLPGREKFTGPLWHSLHWRHDVDLKGKVVGVVGNGCSVAQFLPIIAAEPTTRVINFCRSPQWFTMKGNYRYPEWLKWAFAYVPFLMSAYRSFIMIRHDISWNMYSTNSPTSASVKKRLTSYMRQTVPAKLYDKMVPTYPPGCKRIIVDPNYLAALHQPNVDLNWTAIQEIVEDGVVLKTGDRVPLDVIIFGTGFYLVERDITFRGIGGLTLKQYFESEGGATGYYGTVFPGFPNMFTIVGPNSATGHASIIFIIETQVSYILKLMKPIVDGKAKSLEVTRKATTSYNTWIKKRLKNTIFLDCFSYYRGDSHEGARNVTTFPGMLALYWWITRKPRWNDFKVVGGERWLYQRRKVEMMVKFALMATLVPLTVAIVGYNPSSFIAGLKERLIERWFSRT</sequence>
<dbReference type="PRINTS" id="PR00370">
    <property type="entry name" value="FMOXYGENASE"/>
</dbReference>
<keyword evidence="12" id="KW-0812">Transmembrane</keyword>
<comment type="cofactor">
    <cofactor evidence="1">
        <name>FAD</name>
        <dbReference type="ChEBI" id="CHEBI:57692"/>
    </cofactor>
</comment>
<evidence type="ECO:0000256" key="3">
    <source>
        <dbReference type="ARBA" id="ARBA00007588"/>
    </source>
</evidence>
<dbReference type="PANTHER" id="PTHR42877:SF4">
    <property type="entry name" value="FAD_NAD(P)-BINDING DOMAIN-CONTAINING PROTEIN-RELATED"/>
    <property type="match status" value="1"/>
</dbReference>
<gene>
    <name evidence="13" type="ORF">K503DRAFT_770269</name>
</gene>
<comment type="catalytic activity">
    <reaction evidence="10">
        <text>L-ornithine + NADPH + O2 = N(5)-hydroxy-L-ornithine + NADP(+) + H2O</text>
        <dbReference type="Rhea" id="RHEA:41508"/>
        <dbReference type="ChEBI" id="CHEBI:15377"/>
        <dbReference type="ChEBI" id="CHEBI:15379"/>
        <dbReference type="ChEBI" id="CHEBI:46911"/>
        <dbReference type="ChEBI" id="CHEBI:57783"/>
        <dbReference type="ChEBI" id="CHEBI:58349"/>
        <dbReference type="ChEBI" id="CHEBI:78275"/>
        <dbReference type="EC" id="1.14.13.196"/>
    </reaction>
</comment>
<evidence type="ECO:0000313" key="13">
    <source>
        <dbReference type="EMBL" id="OAX38641.1"/>
    </source>
</evidence>
<accession>A0A1B7N1F3</accession>
<dbReference type="InterPro" id="IPR025700">
    <property type="entry name" value="Lys/Orn_oxygenase"/>
</dbReference>
<dbReference type="STRING" id="1314800.A0A1B7N1F3"/>
<keyword evidence="7" id="KW-0274">FAD</keyword>
<keyword evidence="9" id="KW-0560">Oxidoreductase</keyword>
<dbReference type="SUPFAM" id="SSF51905">
    <property type="entry name" value="FAD/NAD(P)-binding domain"/>
    <property type="match status" value="2"/>
</dbReference>
<dbReference type="Pfam" id="PF13450">
    <property type="entry name" value="NAD_binding_8"/>
    <property type="match status" value="1"/>
</dbReference>
<dbReference type="InterPro" id="IPR051209">
    <property type="entry name" value="FAD-bind_Monooxygenase_sf"/>
</dbReference>
<evidence type="ECO:0000256" key="7">
    <source>
        <dbReference type="ARBA" id="ARBA00022827"/>
    </source>
</evidence>
<evidence type="ECO:0000256" key="10">
    <source>
        <dbReference type="ARBA" id="ARBA00047598"/>
    </source>
</evidence>
<evidence type="ECO:0000256" key="2">
    <source>
        <dbReference type="ARBA" id="ARBA00004924"/>
    </source>
</evidence>
<dbReference type="GO" id="GO:0016491">
    <property type="term" value="F:oxidoreductase activity"/>
    <property type="evidence" value="ECO:0007669"/>
    <property type="project" value="UniProtKB-KW"/>
</dbReference>
<feature type="transmembrane region" description="Helical" evidence="12">
    <location>
        <begin position="12"/>
        <end position="30"/>
    </location>
</feature>
<comment type="similarity">
    <text evidence="3">Belongs to the lysine N(6)-hydroxylase/L-ornithine N(5)-oxygenase family.</text>
</comment>
<feature type="transmembrane region" description="Helical" evidence="12">
    <location>
        <begin position="514"/>
        <end position="534"/>
    </location>
</feature>
<organism evidence="13 14">
    <name type="scientific">Rhizopogon vinicolor AM-OR11-026</name>
    <dbReference type="NCBI Taxonomy" id="1314800"/>
    <lineage>
        <taxon>Eukaryota</taxon>
        <taxon>Fungi</taxon>
        <taxon>Dikarya</taxon>
        <taxon>Basidiomycota</taxon>
        <taxon>Agaricomycotina</taxon>
        <taxon>Agaricomycetes</taxon>
        <taxon>Agaricomycetidae</taxon>
        <taxon>Boletales</taxon>
        <taxon>Suillineae</taxon>
        <taxon>Rhizopogonaceae</taxon>
        <taxon>Rhizopogon</taxon>
    </lineage>
</organism>
<evidence type="ECO:0000313" key="14">
    <source>
        <dbReference type="Proteomes" id="UP000092154"/>
    </source>
</evidence>
<dbReference type="PANTHER" id="PTHR42877">
    <property type="entry name" value="L-ORNITHINE N(5)-MONOOXYGENASE-RELATED"/>
    <property type="match status" value="1"/>
</dbReference>
<dbReference type="Pfam" id="PF13434">
    <property type="entry name" value="Lys_Orn_oxgnase"/>
    <property type="match status" value="1"/>
</dbReference>
<evidence type="ECO:0000256" key="9">
    <source>
        <dbReference type="ARBA" id="ARBA00023002"/>
    </source>
</evidence>
<dbReference type="InterPro" id="IPR000960">
    <property type="entry name" value="Flavin_mOase"/>
</dbReference>
<evidence type="ECO:0000256" key="12">
    <source>
        <dbReference type="SAM" id="Phobius"/>
    </source>
</evidence>
<evidence type="ECO:0000256" key="4">
    <source>
        <dbReference type="ARBA" id="ARBA00010139"/>
    </source>
</evidence>
<dbReference type="InParanoid" id="A0A1B7N1F3"/>
<evidence type="ECO:0000256" key="5">
    <source>
        <dbReference type="ARBA" id="ARBA00012881"/>
    </source>
</evidence>
<evidence type="ECO:0000256" key="8">
    <source>
        <dbReference type="ARBA" id="ARBA00022857"/>
    </source>
</evidence>
<evidence type="ECO:0000256" key="11">
    <source>
        <dbReference type="ARBA" id="ARBA00049248"/>
    </source>
</evidence>
<evidence type="ECO:0000256" key="6">
    <source>
        <dbReference type="ARBA" id="ARBA00022630"/>
    </source>
</evidence>
<proteinExistence type="inferred from homology"/>
<dbReference type="InterPro" id="IPR036188">
    <property type="entry name" value="FAD/NAD-bd_sf"/>
</dbReference>
<dbReference type="Gene3D" id="3.50.50.60">
    <property type="entry name" value="FAD/NAD(P)-binding domain"/>
    <property type="match status" value="2"/>
</dbReference>
<name>A0A1B7N1F3_9AGAM</name>
<dbReference type="GO" id="GO:0050660">
    <property type="term" value="F:flavin adenine dinucleotide binding"/>
    <property type="evidence" value="ECO:0007669"/>
    <property type="project" value="InterPro"/>
</dbReference>
<keyword evidence="12" id="KW-1133">Transmembrane helix</keyword>
<dbReference type="AlphaFoldDB" id="A0A1B7N1F3"/>
<evidence type="ECO:0000256" key="1">
    <source>
        <dbReference type="ARBA" id="ARBA00001974"/>
    </source>
</evidence>